<keyword evidence="2" id="KW-1185">Reference proteome</keyword>
<protein>
    <submittedName>
        <fullName evidence="1">Uncharacterized protein</fullName>
    </submittedName>
</protein>
<dbReference type="Proteomes" id="UP000828390">
    <property type="component" value="Unassembled WGS sequence"/>
</dbReference>
<evidence type="ECO:0000313" key="2">
    <source>
        <dbReference type="Proteomes" id="UP000828390"/>
    </source>
</evidence>
<evidence type="ECO:0000313" key="1">
    <source>
        <dbReference type="EMBL" id="KAH3833528.1"/>
    </source>
</evidence>
<reference evidence="1" key="1">
    <citation type="journal article" date="2019" name="bioRxiv">
        <title>The Genome of the Zebra Mussel, Dreissena polymorpha: A Resource for Invasive Species Research.</title>
        <authorList>
            <person name="McCartney M.A."/>
            <person name="Auch B."/>
            <person name="Kono T."/>
            <person name="Mallez S."/>
            <person name="Zhang Y."/>
            <person name="Obille A."/>
            <person name="Becker A."/>
            <person name="Abrahante J.E."/>
            <person name="Garbe J."/>
            <person name="Badalamenti J.P."/>
            <person name="Herman A."/>
            <person name="Mangelson H."/>
            <person name="Liachko I."/>
            <person name="Sullivan S."/>
            <person name="Sone E.D."/>
            <person name="Koren S."/>
            <person name="Silverstein K.A.T."/>
            <person name="Beckman K.B."/>
            <person name="Gohl D.M."/>
        </authorList>
    </citation>
    <scope>NUCLEOTIDE SEQUENCE</scope>
    <source>
        <strain evidence="1">Duluth1</strain>
        <tissue evidence="1">Whole animal</tissue>
    </source>
</reference>
<organism evidence="1 2">
    <name type="scientific">Dreissena polymorpha</name>
    <name type="common">Zebra mussel</name>
    <name type="synonym">Mytilus polymorpha</name>
    <dbReference type="NCBI Taxonomy" id="45954"/>
    <lineage>
        <taxon>Eukaryota</taxon>
        <taxon>Metazoa</taxon>
        <taxon>Spiralia</taxon>
        <taxon>Lophotrochozoa</taxon>
        <taxon>Mollusca</taxon>
        <taxon>Bivalvia</taxon>
        <taxon>Autobranchia</taxon>
        <taxon>Heteroconchia</taxon>
        <taxon>Euheterodonta</taxon>
        <taxon>Imparidentia</taxon>
        <taxon>Neoheterodontei</taxon>
        <taxon>Myida</taxon>
        <taxon>Dreissenoidea</taxon>
        <taxon>Dreissenidae</taxon>
        <taxon>Dreissena</taxon>
    </lineage>
</organism>
<comment type="caution">
    <text evidence="1">The sequence shown here is derived from an EMBL/GenBank/DDBJ whole genome shotgun (WGS) entry which is preliminary data.</text>
</comment>
<sequence>MAEFESFLCVSESVEVGLKTRAFVVWKEVPSEFLIVGHIVEASRVLCIKKDKRKI</sequence>
<dbReference type="AlphaFoldDB" id="A0A9D4K5P2"/>
<dbReference type="EMBL" id="JAIWYP010000004">
    <property type="protein sequence ID" value="KAH3833528.1"/>
    <property type="molecule type" value="Genomic_DNA"/>
</dbReference>
<name>A0A9D4K5P2_DREPO</name>
<reference evidence="1" key="2">
    <citation type="submission" date="2020-11" db="EMBL/GenBank/DDBJ databases">
        <authorList>
            <person name="McCartney M.A."/>
            <person name="Auch B."/>
            <person name="Kono T."/>
            <person name="Mallez S."/>
            <person name="Becker A."/>
            <person name="Gohl D.M."/>
            <person name="Silverstein K.A.T."/>
            <person name="Koren S."/>
            <person name="Bechman K.B."/>
            <person name="Herman A."/>
            <person name="Abrahante J.E."/>
            <person name="Garbe J."/>
        </authorList>
    </citation>
    <scope>NUCLEOTIDE SEQUENCE</scope>
    <source>
        <strain evidence="1">Duluth1</strain>
        <tissue evidence="1">Whole animal</tissue>
    </source>
</reference>
<gene>
    <name evidence="1" type="ORF">DPMN_106840</name>
</gene>
<accession>A0A9D4K5P2</accession>
<proteinExistence type="predicted"/>